<dbReference type="PROSITE" id="PS00895">
    <property type="entry name" value="3_HYDROXYISOBUT_DH"/>
    <property type="match status" value="1"/>
</dbReference>
<sequence length="189" mass="20321">MTIKNVTFIGLGVMGFPMAGHLKNNNFNVTVFNRTTSKADSWIKEYQGFAKSTIGEASQNSDIVFTCVGKDDDLREVMEGDNGILNNVKESTIIVDHTTASANIAREYFDTCKKRNLHFLDAPLSGGQAGAENGLLSIMIGGEQEPFNKVKPVLSSYGKAIELIGPAGSGQLTKMINQICNAGLVQSLS</sequence>
<proteinExistence type="predicted"/>
<dbReference type="AlphaFoldDB" id="A0A382RHP1"/>
<organism evidence="2">
    <name type="scientific">marine metagenome</name>
    <dbReference type="NCBI Taxonomy" id="408172"/>
    <lineage>
        <taxon>unclassified sequences</taxon>
        <taxon>metagenomes</taxon>
        <taxon>ecological metagenomes</taxon>
    </lineage>
</organism>
<dbReference type="SUPFAM" id="SSF51735">
    <property type="entry name" value="NAD(P)-binding Rossmann-fold domains"/>
    <property type="match status" value="1"/>
</dbReference>
<dbReference type="Gene3D" id="3.40.50.720">
    <property type="entry name" value="NAD(P)-binding Rossmann-like Domain"/>
    <property type="match status" value="1"/>
</dbReference>
<dbReference type="InterPro" id="IPR006115">
    <property type="entry name" value="6PGDH_NADP-bd"/>
</dbReference>
<protein>
    <recommendedName>
        <fullName evidence="1">6-phosphogluconate dehydrogenase NADP-binding domain-containing protein</fullName>
    </recommendedName>
</protein>
<dbReference type="GO" id="GO:0016491">
    <property type="term" value="F:oxidoreductase activity"/>
    <property type="evidence" value="ECO:0007669"/>
    <property type="project" value="InterPro"/>
</dbReference>
<dbReference type="EMBL" id="UINC01121373">
    <property type="protein sequence ID" value="SVC96488.1"/>
    <property type="molecule type" value="Genomic_DNA"/>
</dbReference>
<dbReference type="PANTHER" id="PTHR43060">
    <property type="entry name" value="3-HYDROXYISOBUTYRATE DEHYDROGENASE-LIKE 1, MITOCHONDRIAL-RELATED"/>
    <property type="match status" value="1"/>
</dbReference>
<dbReference type="GO" id="GO:0050661">
    <property type="term" value="F:NADP binding"/>
    <property type="evidence" value="ECO:0007669"/>
    <property type="project" value="InterPro"/>
</dbReference>
<evidence type="ECO:0000259" key="1">
    <source>
        <dbReference type="Pfam" id="PF03446"/>
    </source>
</evidence>
<evidence type="ECO:0000313" key="2">
    <source>
        <dbReference type="EMBL" id="SVC96488.1"/>
    </source>
</evidence>
<dbReference type="PANTHER" id="PTHR43060:SF15">
    <property type="entry name" value="3-HYDROXYISOBUTYRATE DEHYDROGENASE-LIKE 1, MITOCHONDRIAL-RELATED"/>
    <property type="match status" value="1"/>
</dbReference>
<dbReference type="InterPro" id="IPR002204">
    <property type="entry name" value="3-OH-isobutyrate_DH-rel_CS"/>
</dbReference>
<dbReference type="Pfam" id="PF03446">
    <property type="entry name" value="NAD_binding_2"/>
    <property type="match status" value="1"/>
</dbReference>
<feature type="domain" description="6-phosphogluconate dehydrogenase NADP-binding" evidence="1">
    <location>
        <begin position="6"/>
        <end position="165"/>
    </location>
</feature>
<name>A0A382RHP1_9ZZZZ</name>
<accession>A0A382RHP1</accession>
<reference evidence="2" key="1">
    <citation type="submission" date="2018-05" db="EMBL/GenBank/DDBJ databases">
        <authorList>
            <person name="Lanie J.A."/>
            <person name="Ng W.-L."/>
            <person name="Kazmierczak K.M."/>
            <person name="Andrzejewski T.M."/>
            <person name="Davidsen T.M."/>
            <person name="Wayne K.J."/>
            <person name="Tettelin H."/>
            <person name="Glass J.I."/>
            <person name="Rusch D."/>
            <person name="Podicherti R."/>
            <person name="Tsui H.-C.T."/>
            <person name="Winkler M.E."/>
        </authorList>
    </citation>
    <scope>NUCLEOTIDE SEQUENCE</scope>
</reference>
<dbReference type="InterPro" id="IPR036291">
    <property type="entry name" value="NAD(P)-bd_dom_sf"/>
</dbReference>
<feature type="non-terminal residue" evidence="2">
    <location>
        <position position="189"/>
    </location>
</feature>
<gene>
    <name evidence="2" type="ORF">METZ01_LOCUS349342</name>
</gene>